<evidence type="ECO:0000256" key="16">
    <source>
        <dbReference type="PIRSR" id="PIRSR006404-2"/>
    </source>
</evidence>
<accession>A0A852R4R1</accession>
<feature type="active site" evidence="15">
    <location>
        <position position="80"/>
    </location>
</feature>
<evidence type="ECO:0000256" key="5">
    <source>
        <dbReference type="ARBA" id="ARBA00022692"/>
    </source>
</evidence>
<feature type="binding site" evidence="16">
    <location>
        <position position="83"/>
    </location>
    <ligand>
        <name>Zn(2+)</name>
        <dbReference type="ChEBI" id="CHEBI:29105"/>
        <note>catalytic</note>
    </ligand>
</feature>
<keyword evidence="13 14" id="KW-0472">Membrane</keyword>
<dbReference type="CDD" id="cd06164">
    <property type="entry name" value="S2P-M50_SpoIVFB_CBS"/>
    <property type="match status" value="1"/>
</dbReference>
<dbReference type="GO" id="GO:0006508">
    <property type="term" value="P:proteolysis"/>
    <property type="evidence" value="ECO:0007669"/>
    <property type="project" value="UniProtKB-KW"/>
</dbReference>
<evidence type="ECO:0000256" key="3">
    <source>
        <dbReference type="ARBA" id="ARBA00022475"/>
    </source>
</evidence>
<feature type="binding site" evidence="16">
    <location>
        <position position="174"/>
    </location>
    <ligand>
        <name>Zn(2+)</name>
        <dbReference type="ChEBI" id="CHEBI:29105"/>
        <note>catalytic</note>
    </ligand>
</feature>
<evidence type="ECO:0000256" key="7">
    <source>
        <dbReference type="ARBA" id="ARBA00022737"/>
    </source>
</evidence>
<dbReference type="Gene3D" id="3.10.580.10">
    <property type="entry name" value="CBS-domain"/>
    <property type="match status" value="1"/>
</dbReference>
<feature type="domain" description="CBS" evidence="17">
    <location>
        <begin position="258"/>
        <end position="303"/>
    </location>
</feature>
<evidence type="ECO:0000256" key="1">
    <source>
        <dbReference type="ARBA" id="ARBA00004651"/>
    </source>
</evidence>
<gene>
    <name evidence="19" type="ORF">BJ958_001349</name>
</gene>
<feature type="transmembrane region" description="Helical" evidence="14">
    <location>
        <begin position="119"/>
        <end position="142"/>
    </location>
</feature>
<keyword evidence="3 14" id="KW-1003">Cell membrane</keyword>
<feature type="transmembrane region" description="Helical" evidence="14">
    <location>
        <begin position="194"/>
        <end position="214"/>
    </location>
</feature>
<dbReference type="InterPro" id="IPR008915">
    <property type="entry name" value="Peptidase_M50"/>
</dbReference>
<keyword evidence="8 14" id="KW-0378">Hydrolase</keyword>
<comment type="similarity">
    <text evidence="2 14">Belongs to the peptidase M50B family.</text>
</comment>
<keyword evidence="7" id="KW-0677">Repeat</keyword>
<dbReference type="RefSeq" id="WP_273517493.1">
    <property type="nucleotide sequence ID" value="NZ_BAABEF010000001.1"/>
</dbReference>
<evidence type="ECO:0000313" key="20">
    <source>
        <dbReference type="Proteomes" id="UP000582231"/>
    </source>
</evidence>
<evidence type="ECO:0000259" key="17">
    <source>
        <dbReference type="Pfam" id="PF00571"/>
    </source>
</evidence>
<name>A0A852R4R1_9ACTN</name>
<feature type="binding site" evidence="16">
    <location>
        <position position="79"/>
    </location>
    <ligand>
        <name>Zn(2+)</name>
        <dbReference type="ChEBI" id="CHEBI:29105"/>
        <note>catalytic</note>
    </ligand>
</feature>
<evidence type="ECO:0000313" key="19">
    <source>
        <dbReference type="EMBL" id="NYD29803.1"/>
    </source>
</evidence>
<dbReference type="Pfam" id="PF02163">
    <property type="entry name" value="Peptidase_M50"/>
    <property type="match status" value="2"/>
</dbReference>
<feature type="domain" description="Peptidase M50" evidence="18">
    <location>
        <begin position="67"/>
        <end position="141"/>
    </location>
</feature>
<dbReference type="GO" id="GO:0005886">
    <property type="term" value="C:plasma membrane"/>
    <property type="evidence" value="ECO:0007669"/>
    <property type="project" value="UniProtKB-SubCell"/>
</dbReference>
<dbReference type="Proteomes" id="UP000582231">
    <property type="component" value="Unassembled WGS sequence"/>
</dbReference>
<evidence type="ECO:0000256" key="14">
    <source>
        <dbReference type="PIRNR" id="PIRNR006404"/>
    </source>
</evidence>
<protein>
    <recommendedName>
        <fullName evidence="14">Zinc metalloprotease</fullName>
    </recommendedName>
</protein>
<dbReference type="PIRSF" id="PIRSF006404">
    <property type="entry name" value="UCP006404_Pept_M50_CBS"/>
    <property type="match status" value="1"/>
</dbReference>
<reference evidence="19 20" key="1">
    <citation type="submission" date="2020-07" db="EMBL/GenBank/DDBJ databases">
        <title>Sequencing the genomes of 1000 actinobacteria strains.</title>
        <authorList>
            <person name="Klenk H.-P."/>
        </authorList>
    </citation>
    <scope>NUCLEOTIDE SEQUENCE [LARGE SCALE GENOMIC DNA]</scope>
    <source>
        <strain evidence="19 20">DSM 19082</strain>
    </source>
</reference>
<dbReference type="AlphaFoldDB" id="A0A852R4R1"/>
<dbReference type="GO" id="GO:0008237">
    <property type="term" value="F:metallopeptidase activity"/>
    <property type="evidence" value="ECO:0007669"/>
    <property type="project" value="UniProtKB-UniRule"/>
</dbReference>
<proteinExistence type="inferred from homology"/>
<keyword evidence="4 14" id="KW-0645">Protease</keyword>
<dbReference type="PANTHER" id="PTHR39188:SF3">
    <property type="entry name" value="STAGE IV SPORULATION PROTEIN FB"/>
    <property type="match status" value="1"/>
</dbReference>
<keyword evidence="5 14" id="KW-0812">Transmembrane</keyword>
<feature type="transmembrane region" description="Helical" evidence="14">
    <location>
        <begin position="21"/>
        <end position="47"/>
    </location>
</feature>
<dbReference type="InterPro" id="IPR046342">
    <property type="entry name" value="CBS_dom_sf"/>
</dbReference>
<keyword evidence="20" id="KW-1185">Reference proteome</keyword>
<dbReference type="GO" id="GO:0046872">
    <property type="term" value="F:metal ion binding"/>
    <property type="evidence" value="ECO:0007669"/>
    <property type="project" value="UniProtKB-UniRule"/>
</dbReference>
<dbReference type="EMBL" id="JACCBF010000001">
    <property type="protein sequence ID" value="NYD29803.1"/>
    <property type="molecule type" value="Genomic_DNA"/>
</dbReference>
<organism evidence="19 20">
    <name type="scientific">Nocardioides kongjuensis</name>
    <dbReference type="NCBI Taxonomy" id="349522"/>
    <lineage>
        <taxon>Bacteria</taxon>
        <taxon>Bacillati</taxon>
        <taxon>Actinomycetota</taxon>
        <taxon>Actinomycetes</taxon>
        <taxon>Propionibacteriales</taxon>
        <taxon>Nocardioidaceae</taxon>
        <taxon>Nocardioides</taxon>
    </lineage>
</organism>
<feature type="transmembrane region" description="Helical" evidence="14">
    <location>
        <begin position="154"/>
        <end position="173"/>
    </location>
</feature>
<keyword evidence="10 14" id="KW-1133">Transmembrane helix</keyword>
<evidence type="ECO:0000256" key="8">
    <source>
        <dbReference type="ARBA" id="ARBA00022801"/>
    </source>
</evidence>
<keyword evidence="6 14" id="KW-0479">Metal-binding</keyword>
<keyword evidence="9 14" id="KW-0862">Zinc</keyword>
<evidence type="ECO:0000256" key="11">
    <source>
        <dbReference type="ARBA" id="ARBA00023049"/>
    </source>
</evidence>
<dbReference type="PANTHER" id="PTHR39188">
    <property type="entry name" value="MEMBRANE-ASSOCIATED ZINC METALLOPROTEASE M50B"/>
    <property type="match status" value="1"/>
</dbReference>
<dbReference type="Pfam" id="PF00571">
    <property type="entry name" value="CBS"/>
    <property type="match status" value="1"/>
</dbReference>
<evidence type="ECO:0000256" key="15">
    <source>
        <dbReference type="PIRSR" id="PIRSR006404-1"/>
    </source>
</evidence>
<comment type="subcellular location">
    <subcellularLocation>
        <location evidence="1 14">Cell membrane</location>
        <topology evidence="1 14">Multi-pass membrane protein</topology>
    </subcellularLocation>
</comment>
<feature type="transmembrane region" description="Helical" evidence="14">
    <location>
        <begin position="226"/>
        <end position="247"/>
    </location>
</feature>
<feature type="domain" description="Peptidase M50" evidence="18">
    <location>
        <begin position="155"/>
        <end position="208"/>
    </location>
</feature>
<evidence type="ECO:0000256" key="10">
    <source>
        <dbReference type="ARBA" id="ARBA00022989"/>
    </source>
</evidence>
<comment type="caution">
    <text evidence="19">The sequence shown here is derived from an EMBL/GenBank/DDBJ whole genome shotgun (WGS) entry which is preliminary data.</text>
</comment>
<dbReference type="InterPro" id="IPR016483">
    <property type="entry name" value="UCP006404_Pept_M50_CBS"/>
</dbReference>
<dbReference type="InterPro" id="IPR000644">
    <property type="entry name" value="CBS_dom"/>
</dbReference>
<evidence type="ECO:0000259" key="18">
    <source>
        <dbReference type="Pfam" id="PF02163"/>
    </source>
</evidence>
<keyword evidence="11 14" id="KW-0482">Metalloprotease</keyword>
<evidence type="ECO:0000256" key="2">
    <source>
        <dbReference type="ARBA" id="ARBA00007931"/>
    </source>
</evidence>
<comment type="cofactor">
    <cofactor evidence="14 16">
        <name>Zn(2+)</name>
        <dbReference type="ChEBI" id="CHEBI:29105"/>
    </cofactor>
    <text evidence="14 16">Binds 1 zinc ion per subunit.</text>
</comment>
<evidence type="ECO:0000256" key="4">
    <source>
        <dbReference type="ARBA" id="ARBA00022670"/>
    </source>
</evidence>
<evidence type="ECO:0000256" key="12">
    <source>
        <dbReference type="ARBA" id="ARBA00023122"/>
    </source>
</evidence>
<sequence length="376" mass="39459">MSGRQRSAQGRAPLPRGMFRIGRIAGSDVLVSSSWFLIAGLIAVVMSPRVEQVQPGLGAWTYVVGIAFAIALYLAVLLHEASHAVVARRFGFTVHSITLHFLGGATSIEGEARRPRQEFWIAVVGPITSIAVGAAALAAWFVTPDGLLRLVIEGLAGANLMIGVLNLVPGLPLDGGRVLKAGVWAITGRVHTGTAVAAWTGRGTAVLVGIWALWSSRYGDVVNPLVLMIVALFLWTGASQALAVAGITRQFDDVVASELARRALTVPDDLPLAEAMRQAREAGAGSIVTTTADGRPVGVVDETAARAVPADRAPWIAVSTVARTLEPGLALPVRITGAALLDKVRSTPASEYVLLDDDGRVYGVLAAADLIRAVRR</sequence>
<dbReference type="SUPFAM" id="SSF54631">
    <property type="entry name" value="CBS-domain pair"/>
    <property type="match status" value="1"/>
</dbReference>
<keyword evidence="12" id="KW-0129">CBS domain</keyword>
<evidence type="ECO:0000256" key="9">
    <source>
        <dbReference type="ARBA" id="ARBA00022833"/>
    </source>
</evidence>
<evidence type="ECO:0000256" key="6">
    <source>
        <dbReference type="ARBA" id="ARBA00022723"/>
    </source>
</evidence>
<feature type="transmembrane region" description="Helical" evidence="14">
    <location>
        <begin position="59"/>
        <end position="79"/>
    </location>
</feature>
<evidence type="ECO:0000256" key="13">
    <source>
        <dbReference type="ARBA" id="ARBA00023136"/>
    </source>
</evidence>